<sequence length="97" mass="10619">MISGGRDTRRKKEVGELKSTGIVRPVDNLGRIVLPIELRRVLDIDKDAALEVYVDNDSIVLKKYQPACIFCGSAEGVAQYQGRNICGACREAIAALK</sequence>
<dbReference type="PANTHER" id="PTHR36432">
    <property type="match status" value="1"/>
</dbReference>
<dbReference type="Proteomes" id="UP000449193">
    <property type="component" value="Unassembled WGS sequence"/>
</dbReference>
<dbReference type="Proteomes" id="UP000431913">
    <property type="component" value="Unassembled WGS sequence"/>
</dbReference>
<dbReference type="EMBL" id="WMZR01000004">
    <property type="protein sequence ID" value="MTS50796.1"/>
    <property type="molecule type" value="Genomic_DNA"/>
</dbReference>
<dbReference type="SMART" id="SM00966">
    <property type="entry name" value="SpoVT_AbrB"/>
    <property type="match status" value="1"/>
</dbReference>
<reference evidence="3 6" key="2">
    <citation type="submission" date="2019-08" db="EMBL/GenBank/DDBJ databases">
        <title>In-depth cultivation of the pig gut microbiome towards novel bacterial diversity and tailored functional studies.</title>
        <authorList>
            <person name="Wylensek D."/>
            <person name="Hitch T.C.A."/>
            <person name="Clavel T."/>
        </authorList>
    </citation>
    <scope>NUCLEOTIDE SEQUENCE [LARGE SCALE GENOMIC DNA]</scope>
    <source>
        <strain evidence="3 6">WCA3-601-WT-6J</strain>
    </source>
</reference>
<evidence type="ECO:0000313" key="4">
    <source>
        <dbReference type="EMBL" id="MTS28274.1"/>
    </source>
</evidence>
<dbReference type="PROSITE" id="PS51740">
    <property type="entry name" value="SPOVT_ABRB"/>
    <property type="match status" value="1"/>
</dbReference>
<evidence type="ECO:0000256" key="1">
    <source>
        <dbReference type="PROSITE-ProRule" id="PRU01076"/>
    </source>
</evidence>
<evidence type="ECO:0000259" key="2">
    <source>
        <dbReference type="PROSITE" id="PS51740"/>
    </source>
</evidence>
<accession>A0A6I3QA34</accession>
<dbReference type="Pfam" id="PF04014">
    <property type="entry name" value="MazE_antitoxin"/>
    <property type="match status" value="1"/>
</dbReference>
<evidence type="ECO:0000313" key="8">
    <source>
        <dbReference type="Proteomes" id="UP000472755"/>
    </source>
</evidence>
<dbReference type="Gene3D" id="2.10.260.10">
    <property type="match status" value="1"/>
</dbReference>
<dbReference type="PANTHER" id="PTHR36432:SF4">
    <property type="entry name" value="TRANSITION STATE REGULATOR ABH-RELATED"/>
    <property type="match status" value="1"/>
</dbReference>
<evidence type="ECO:0000313" key="7">
    <source>
        <dbReference type="Proteomes" id="UP000449193"/>
    </source>
</evidence>
<dbReference type="EMBL" id="WMZU01000023">
    <property type="protein sequence ID" value="MTS28274.1"/>
    <property type="molecule type" value="Genomic_DNA"/>
</dbReference>
<dbReference type="AlphaFoldDB" id="A0A6I3QA34"/>
<dbReference type="EMBL" id="VUNJ01000003">
    <property type="protein sequence ID" value="MST91089.1"/>
    <property type="molecule type" value="Genomic_DNA"/>
</dbReference>
<comment type="caution">
    <text evidence="5">The sequence shown here is derived from an EMBL/GenBank/DDBJ whole genome shotgun (WGS) entry which is preliminary data.</text>
</comment>
<dbReference type="InterPro" id="IPR052731">
    <property type="entry name" value="B_subtilis_Trans_State_Reg"/>
</dbReference>
<evidence type="ECO:0000313" key="6">
    <source>
        <dbReference type="Proteomes" id="UP000431913"/>
    </source>
</evidence>
<protein>
    <submittedName>
        <fullName evidence="5">AbrB/MazE/SpoVT family DNA-binding domain-containing protein</fullName>
    </submittedName>
</protein>
<keyword evidence="1 5" id="KW-0238">DNA-binding</keyword>
<organism evidence="5 7">
    <name type="scientific">Ruthenibacterium lactatiformans</name>
    <dbReference type="NCBI Taxonomy" id="1550024"/>
    <lineage>
        <taxon>Bacteria</taxon>
        <taxon>Bacillati</taxon>
        <taxon>Bacillota</taxon>
        <taxon>Clostridia</taxon>
        <taxon>Eubacteriales</taxon>
        <taxon>Oscillospiraceae</taxon>
        <taxon>Ruthenibacterium</taxon>
    </lineage>
</organism>
<feature type="domain" description="SpoVT-AbrB" evidence="2">
    <location>
        <begin position="21"/>
        <end position="66"/>
    </location>
</feature>
<reference evidence="7 8" key="1">
    <citation type="journal article" date="2019" name="Nat. Med.">
        <title>A library of human gut bacterial isolates paired with longitudinal multiomics data enables mechanistic microbiome research.</title>
        <authorList>
            <person name="Poyet M."/>
            <person name="Groussin M."/>
            <person name="Gibbons S.M."/>
            <person name="Avila-Pacheco J."/>
            <person name="Jiang X."/>
            <person name="Kearney S.M."/>
            <person name="Perrotta A.R."/>
            <person name="Berdy B."/>
            <person name="Zhao S."/>
            <person name="Lieberman T.D."/>
            <person name="Swanson P.K."/>
            <person name="Smith M."/>
            <person name="Roesemann S."/>
            <person name="Alexander J.E."/>
            <person name="Rich S.A."/>
            <person name="Livny J."/>
            <person name="Vlamakis H."/>
            <person name="Clish C."/>
            <person name="Bullock K."/>
            <person name="Deik A."/>
            <person name="Scott J."/>
            <person name="Pierce K.A."/>
            <person name="Xavier R.J."/>
            <person name="Alm E.J."/>
        </authorList>
    </citation>
    <scope>NUCLEOTIDE SEQUENCE [LARGE SCALE GENOMIC DNA]</scope>
    <source>
        <strain evidence="4 8">BIOML-A4</strain>
        <strain evidence="5 7">BIOML-A7</strain>
    </source>
</reference>
<name>A0A6I3QA34_9FIRM</name>
<proteinExistence type="predicted"/>
<dbReference type="Proteomes" id="UP000472755">
    <property type="component" value="Unassembled WGS sequence"/>
</dbReference>
<dbReference type="InterPro" id="IPR007159">
    <property type="entry name" value="SpoVT-AbrB_dom"/>
</dbReference>
<dbReference type="InterPro" id="IPR037914">
    <property type="entry name" value="SpoVT-AbrB_sf"/>
</dbReference>
<dbReference type="GO" id="GO:0003677">
    <property type="term" value="F:DNA binding"/>
    <property type="evidence" value="ECO:0007669"/>
    <property type="project" value="UniProtKB-UniRule"/>
</dbReference>
<evidence type="ECO:0000313" key="3">
    <source>
        <dbReference type="EMBL" id="MST91089.1"/>
    </source>
</evidence>
<gene>
    <name evidence="3" type="ORF">FYJ76_03935</name>
    <name evidence="5" type="ORF">GMD52_04475</name>
    <name evidence="4" type="ORF">GMD59_13400</name>
</gene>
<dbReference type="SUPFAM" id="SSF89447">
    <property type="entry name" value="AbrB/MazE/MraZ-like"/>
    <property type="match status" value="1"/>
</dbReference>
<evidence type="ECO:0000313" key="5">
    <source>
        <dbReference type="EMBL" id="MTS50796.1"/>
    </source>
</evidence>